<name>A0A1L3LNF0_9HYPH</name>
<evidence type="ECO:0000313" key="2">
    <source>
        <dbReference type="Proteomes" id="UP000182306"/>
    </source>
</evidence>
<protein>
    <submittedName>
        <fullName evidence="1">SAM-dependent methyltransferase protein</fullName>
    </submittedName>
</protein>
<dbReference type="GO" id="GO:0032259">
    <property type="term" value="P:methylation"/>
    <property type="evidence" value="ECO:0007669"/>
    <property type="project" value="UniProtKB-KW"/>
</dbReference>
<dbReference type="Proteomes" id="UP000182306">
    <property type="component" value="Chromosome"/>
</dbReference>
<organism evidence="1 2">
    <name type="scientific">Sinorhizobium americanum</name>
    <dbReference type="NCBI Taxonomy" id="194963"/>
    <lineage>
        <taxon>Bacteria</taxon>
        <taxon>Pseudomonadati</taxon>
        <taxon>Pseudomonadota</taxon>
        <taxon>Alphaproteobacteria</taxon>
        <taxon>Hyphomicrobiales</taxon>
        <taxon>Rhizobiaceae</taxon>
        <taxon>Sinorhizobium/Ensifer group</taxon>
        <taxon>Sinorhizobium</taxon>
    </lineage>
</organism>
<dbReference type="KEGG" id="same:SAMCFNEI73_Ch2348"/>
<dbReference type="InterPro" id="IPR029063">
    <property type="entry name" value="SAM-dependent_MTases_sf"/>
</dbReference>
<dbReference type="Gene3D" id="3.40.50.150">
    <property type="entry name" value="Vaccinia Virus protein VP39"/>
    <property type="match status" value="1"/>
</dbReference>
<dbReference type="SUPFAM" id="SSF53335">
    <property type="entry name" value="S-adenosyl-L-methionine-dependent methyltransferases"/>
    <property type="match status" value="1"/>
</dbReference>
<dbReference type="OrthoDB" id="9804312at2"/>
<dbReference type="EMBL" id="CP013107">
    <property type="protein sequence ID" value="APG91628.1"/>
    <property type="molecule type" value="Genomic_DNA"/>
</dbReference>
<dbReference type="PANTHER" id="PTHR43861:SF1">
    <property type="entry name" value="TRANS-ACONITATE 2-METHYLTRANSFERASE"/>
    <property type="match status" value="1"/>
</dbReference>
<evidence type="ECO:0000313" key="1">
    <source>
        <dbReference type="EMBL" id="APG91628.1"/>
    </source>
</evidence>
<proteinExistence type="predicted"/>
<sequence>MTTIDDGNARFYRDNAAAYAGRARRTPTARLDKFLAQLKPGAAVLEIGCGGGQDSAYMVARGFDVTPTDGSPELAAEAERLLGRPVGVVRFEGLSWRERFDGVWAEACLLHVPRTALPDVLTRLLRALKFGGVLHASFKAGGGEGRDDFGRYYNYPSHDWLLRQFEETGWRAVEITEADGGGYDGKPTRWLHVAAEKPEI</sequence>
<accession>A0A1L3LNF0</accession>
<dbReference type="GO" id="GO:0008168">
    <property type="term" value="F:methyltransferase activity"/>
    <property type="evidence" value="ECO:0007669"/>
    <property type="project" value="UniProtKB-KW"/>
</dbReference>
<keyword evidence="2" id="KW-1185">Reference proteome</keyword>
<dbReference type="STRING" id="194963.SAMCFNEI73_Ch2348"/>
<keyword evidence="1" id="KW-0489">Methyltransferase</keyword>
<dbReference type="AlphaFoldDB" id="A0A1L3LNF0"/>
<keyword evidence="1" id="KW-0808">Transferase</keyword>
<dbReference type="PANTHER" id="PTHR43861">
    <property type="entry name" value="TRANS-ACONITATE 2-METHYLTRANSFERASE-RELATED"/>
    <property type="match status" value="1"/>
</dbReference>
<reference evidence="1 2" key="1">
    <citation type="submission" date="2015-10" db="EMBL/GenBank/DDBJ databases">
        <title>Genomic differences between typical nodule nitrogen-fixing rhizobial strains and those coming from bean seeds.</title>
        <authorList>
            <person name="Peralta H."/>
            <person name="Aguilar-Vera A."/>
            <person name="Diaz R."/>
            <person name="Mora Y."/>
            <person name="Martinez-Batallar G."/>
            <person name="Salazar E."/>
            <person name="Vargas-Lagunas C."/>
            <person name="Encarnacion S."/>
            <person name="Girard L."/>
            <person name="Mora J."/>
        </authorList>
    </citation>
    <scope>NUCLEOTIDE SEQUENCE [LARGE SCALE GENOMIC DNA]</scope>
    <source>
        <strain evidence="1 2">CFNEI 73</strain>
    </source>
</reference>
<gene>
    <name evidence="1" type="ORF">SAMCFNEI73_Ch2348</name>
</gene>
<dbReference type="Pfam" id="PF13489">
    <property type="entry name" value="Methyltransf_23"/>
    <property type="match status" value="1"/>
</dbReference>
<dbReference type="CDD" id="cd02440">
    <property type="entry name" value="AdoMet_MTases"/>
    <property type="match status" value="1"/>
</dbReference>
<dbReference type="RefSeq" id="WP_064251952.1">
    <property type="nucleotide sequence ID" value="NZ_CP013107.1"/>
</dbReference>